<dbReference type="EMBL" id="CACRYJ010000053">
    <property type="protein sequence ID" value="VZO38975.1"/>
    <property type="molecule type" value="Genomic_DNA"/>
</dbReference>
<dbReference type="AlphaFoldDB" id="A0A7M4DNG2"/>
<evidence type="ECO:0000313" key="2">
    <source>
        <dbReference type="EMBL" id="VZO38975.1"/>
    </source>
</evidence>
<organism evidence="2 3">
    <name type="scientific">Occultella aeris</name>
    <dbReference type="NCBI Taxonomy" id="2761496"/>
    <lineage>
        <taxon>Bacteria</taxon>
        <taxon>Bacillati</taxon>
        <taxon>Actinomycetota</taxon>
        <taxon>Actinomycetes</taxon>
        <taxon>Micrococcales</taxon>
        <taxon>Ruaniaceae</taxon>
        <taxon>Occultella</taxon>
    </lineage>
</organism>
<sequence>MKFKAGNGEDELVPATEALTLTVTDFQRLLLVGSEINLQPQGEWTLVNMDTIVFTDGTIQEFSTTVLGLPVAVRATPVEFTWDFGDGSAPLVTTEAGAGYPDHTLTHVYTTVETVEITLTTSWSGEFQINGTGPWLAVNGTATTVTVSDPLRVETAETNLVP</sequence>
<keyword evidence="3" id="KW-1185">Reference proteome</keyword>
<dbReference type="PROSITE" id="PS50093">
    <property type="entry name" value="PKD"/>
    <property type="match status" value="1"/>
</dbReference>
<comment type="caution">
    <text evidence="2">The sequence shown here is derived from an EMBL/GenBank/DDBJ whole genome shotgun (WGS) entry which is preliminary data.</text>
</comment>
<name>A0A7M4DNG2_9MICO</name>
<feature type="domain" description="PKD" evidence="1">
    <location>
        <begin position="76"/>
        <end position="122"/>
    </location>
</feature>
<dbReference type="Proteomes" id="UP000419743">
    <property type="component" value="Unassembled WGS sequence"/>
</dbReference>
<dbReference type="InterPro" id="IPR013783">
    <property type="entry name" value="Ig-like_fold"/>
</dbReference>
<dbReference type="InterPro" id="IPR000601">
    <property type="entry name" value="PKD_dom"/>
</dbReference>
<gene>
    <name evidence="2" type="ORF">HALOF300_03692</name>
</gene>
<protein>
    <recommendedName>
        <fullName evidence="1">PKD domain-containing protein</fullName>
    </recommendedName>
</protein>
<evidence type="ECO:0000259" key="1">
    <source>
        <dbReference type="PROSITE" id="PS50093"/>
    </source>
</evidence>
<dbReference type="SUPFAM" id="SSF49299">
    <property type="entry name" value="PKD domain"/>
    <property type="match status" value="1"/>
</dbReference>
<accession>A0A7M4DNG2</accession>
<proteinExistence type="predicted"/>
<evidence type="ECO:0000313" key="3">
    <source>
        <dbReference type="Proteomes" id="UP000419743"/>
    </source>
</evidence>
<dbReference type="InterPro" id="IPR035986">
    <property type="entry name" value="PKD_dom_sf"/>
</dbReference>
<reference evidence="2 3" key="1">
    <citation type="submission" date="2019-11" db="EMBL/GenBank/DDBJ databases">
        <authorList>
            <person name="Criscuolo A."/>
        </authorList>
    </citation>
    <scope>NUCLEOTIDE SEQUENCE [LARGE SCALE GENOMIC DNA]</scope>
    <source>
        <strain evidence="2">CIP111667</strain>
    </source>
</reference>
<dbReference type="GO" id="GO:0005975">
    <property type="term" value="P:carbohydrate metabolic process"/>
    <property type="evidence" value="ECO:0007669"/>
    <property type="project" value="UniProtKB-ARBA"/>
</dbReference>
<dbReference type="Gene3D" id="2.60.40.10">
    <property type="entry name" value="Immunoglobulins"/>
    <property type="match status" value="1"/>
</dbReference>